<comment type="caution">
    <text evidence="1">The sequence shown here is derived from an EMBL/GenBank/DDBJ whole genome shotgun (WGS) entry which is preliminary data.</text>
</comment>
<name>A0A1R1ESD8_9BACL</name>
<dbReference type="STRING" id="297318.BK138_16205"/>
<reference evidence="1 2" key="1">
    <citation type="submission" date="2016-11" db="EMBL/GenBank/DDBJ databases">
        <title>Paenibacillus species isolates.</title>
        <authorList>
            <person name="Beno S.M."/>
        </authorList>
    </citation>
    <scope>NUCLEOTIDE SEQUENCE [LARGE SCALE GENOMIC DNA]</scope>
    <source>
        <strain evidence="1 2">FSL R5-0378</strain>
    </source>
</reference>
<gene>
    <name evidence="1" type="ORF">BK138_16205</name>
</gene>
<protein>
    <submittedName>
        <fullName evidence="1">Uncharacterized protein</fullName>
    </submittedName>
</protein>
<dbReference type="RefSeq" id="WP_076170598.1">
    <property type="nucleotide sequence ID" value="NZ_MRTP01000003.1"/>
</dbReference>
<sequence length="106" mass="12077">MNKEGLEENELRKFLHNTVDVMTFEQLRSVAQSIGLIDPDPIPLPTLKPGDKVRHKDFPHRGEGIVYAIKGNKANVYFAKTEVGQGIRAYYRLDKLELVEVQADVR</sequence>
<proteinExistence type="predicted"/>
<evidence type="ECO:0000313" key="1">
    <source>
        <dbReference type="EMBL" id="OMF54698.1"/>
    </source>
</evidence>
<keyword evidence="2" id="KW-1185">Reference proteome</keyword>
<dbReference type="AlphaFoldDB" id="A0A1R1ESD8"/>
<dbReference type="Proteomes" id="UP000187172">
    <property type="component" value="Unassembled WGS sequence"/>
</dbReference>
<evidence type="ECO:0000313" key="2">
    <source>
        <dbReference type="Proteomes" id="UP000187172"/>
    </source>
</evidence>
<organism evidence="1 2">
    <name type="scientific">Paenibacillus rhizosphaerae</name>
    <dbReference type="NCBI Taxonomy" id="297318"/>
    <lineage>
        <taxon>Bacteria</taxon>
        <taxon>Bacillati</taxon>
        <taxon>Bacillota</taxon>
        <taxon>Bacilli</taxon>
        <taxon>Bacillales</taxon>
        <taxon>Paenibacillaceae</taxon>
        <taxon>Paenibacillus</taxon>
    </lineage>
</organism>
<dbReference type="EMBL" id="MRTP01000003">
    <property type="protein sequence ID" value="OMF54698.1"/>
    <property type="molecule type" value="Genomic_DNA"/>
</dbReference>
<accession>A0A1R1ESD8</accession>